<sequence length="432" mass="47725">MAKQSAVSPLSNHGSAFDCPPLHADAVHRLKAIARQTVLDVIHHTRLQGHSIPWQPQSSDNGVLIYSGVDRTAPAGVTSWLSVSTIPATIDDVASMFYSANTREYQQYLNSIQTSFKDGTRLYTLERPKPHNPRHYVGVNWALQTSPLAGIGVKPRDYTFVEMQVDTVIEGARAWVHAATSVDLTTCPPLATSHGIVRAHLHRLGYVFTEIDGQPNQLRVIQLMQVDPRGKLSDYVLRKVMHKRLGSLADRLNTALRSHRLSRSAFIPEADLVPRAARQHCHLCKKTFGLLATKGRCRKCGEVICRSCSKVWDVVDGGLPTKRRVCTVCCLHVPHFHSPHVSTATTTPSADDAAERSVFILDDEDEDFSDAGETLVNADTHNVYRPQCLEGRVCANGVVTTPKEIPQWWFPLPDTSFDSSPSDDQGSTVMLG</sequence>
<evidence type="ECO:0000256" key="4">
    <source>
        <dbReference type="PROSITE-ProRule" id="PRU00091"/>
    </source>
</evidence>
<dbReference type="CDD" id="cd00065">
    <property type="entry name" value="FYVE_like_SF"/>
    <property type="match status" value="1"/>
</dbReference>
<dbReference type="SMART" id="SM00064">
    <property type="entry name" value="FYVE"/>
    <property type="match status" value="1"/>
</dbReference>
<reference evidence="7" key="2">
    <citation type="submission" date="2019-06" db="EMBL/GenBank/DDBJ databases">
        <title>Genomics analysis of Aphanomyces spp. identifies a new class of oomycete effector associated with host adaptation.</title>
        <authorList>
            <person name="Gaulin E."/>
        </authorList>
    </citation>
    <scope>NUCLEOTIDE SEQUENCE</scope>
    <source>
        <strain evidence="7">CBS 578.67</strain>
    </source>
</reference>
<name>A0A485KMK9_9STRA</name>
<dbReference type="Pfam" id="PF01852">
    <property type="entry name" value="START"/>
    <property type="match status" value="1"/>
</dbReference>
<dbReference type="EMBL" id="VJMH01005130">
    <property type="protein sequence ID" value="KAF0700283.1"/>
    <property type="molecule type" value="Genomic_DNA"/>
</dbReference>
<dbReference type="InterPro" id="IPR013083">
    <property type="entry name" value="Znf_RING/FYVE/PHD"/>
</dbReference>
<evidence type="ECO:0000313" key="8">
    <source>
        <dbReference type="EMBL" id="VFT86074.1"/>
    </source>
</evidence>
<dbReference type="SUPFAM" id="SSF55961">
    <property type="entry name" value="Bet v1-like"/>
    <property type="match status" value="1"/>
</dbReference>
<dbReference type="AlphaFoldDB" id="A0A485KMK9"/>
<feature type="domain" description="START" evidence="6">
    <location>
        <begin position="153"/>
        <end position="261"/>
    </location>
</feature>
<dbReference type="GO" id="GO:0008270">
    <property type="term" value="F:zinc ion binding"/>
    <property type="evidence" value="ECO:0007669"/>
    <property type="project" value="UniProtKB-KW"/>
</dbReference>
<dbReference type="PANTHER" id="PTHR13510:SF44">
    <property type="entry name" value="RABENOSYN-5"/>
    <property type="match status" value="1"/>
</dbReference>
<dbReference type="Proteomes" id="UP000332933">
    <property type="component" value="Unassembled WGS sequence"/>
</dbReference>
<organism evidence="8 9">
    <name type="scientific">Aphanomyces stellatus</name>
    <dbReference type="NCBI Taxonomy" id="120398"/>
    <lineage>
        <taxon>Eukaryota</taxon>
        <taxon>Sar</taxon>
        <taxon>Stramenopiles</taxon>
        <taxon>Oomycota</taxon>
        <taxon>Saprolegniomycetes</taxon>
        <taxon>Saprolegniales</taxon>
        <taxon>Verrucalvaceae</taxon>
        <taxon>Aphanomyces</taxon>
    </lineage>
</organism>
<protein>
    <submittedName>
        <fullName evidence="8">Aste57867_9191 protein</fullName>
    </submittedName>
</protein>
<dbReference type="PANTHER" id="PTHR13510">
    <property type="entry name" value="FYVE-FINGER-CONTAINING RAB5 EFFECTOR PROTEIN RABENOSYN-5-RELATED"/>
    <property type="match status" value="1"/>
</dbReference>
<dbReference type="Gene3D" id="3.30.530.20">
    <property type="match status" value="1"/>
</dbReference>
<evidence type="ECO:0000256" key="3">
    <source>
        <dbReference type="ARBA" id="ARBA00022833"/>
    </source>
</evidence>
<evidence type="ECO:0000313" key="7">
    <source>
        <dbReference type="EMBL" id="KAF0700283.1"/>
    </source>
</evidence>
<keyword evidence="2 4" id="KW-0863">Zinc-finger</keyword>
<proteinExistence type="predicted"/>
<keyword evidence="9" id="KW-1185">Reference proteome</keyword>
<evidence type="ECO:0000259" key="6">
    <source>
        <dbReference type="PROSITE" id="PS50848"/>
    </source>
</evidence>
<dbReference type="InterPro" id="IPR002913">
    <property type="entry name" value="START_lipid-bd_dom"/>
</dbReference>
<dbReference type="InterPro" id="IPR023393">
    <property type="entry name" value="START-like_dom_sf"/>
</dbReference>
<feature type="domain" description="FYVE-type" evidence="5">
    <location>
        <begin position="275"/>
        <end position="329"/>
    </location>
</feature>
<evidence type="ECO:0000256" key="2">
    <source>
        <dbReference type="ARBA" id="ARBA00022771"/>
    </source>
</evidence>
<evidence type="ECO:0000259" key="5">
    <source>
        <dbReference type="PROSITE" id="PS50178"/>
    </source>
</evidence>
<dbReference type="PROSITE" id="PS50848">
    <property type="entry name" value="START"/>
    <property type="match status" value="1"/>
</dbReference>
<gene>
    <name evidence="8" type="primary">Aste57867_9191</name>
    <name evidence="7" type="ORF">As57867_009155</name>
    <name evidence="8" type="ORF">ASTE57867_9191</name>
</gene>
<reference evidence="8 9" key="1">
    <citation type="submission" date="2019-03" db="EMBL/GenBank/DDBJ databases">
        <authorList>
            <person name="Gaulin E."/>
            <person name="Dumas B."/>
        </authorList>
    </citation>
    <scope>NUCLEOTIDE SEQUENCE [LARGE SCALE GENOMIC DNA]</scope>
    <source>
        <strain evidence="8">CBS 568.67</strain>
    </source>
</reference>
<dbReference type="InterPro" id="IPR011011">
    <property type="entry name" value="Znf_FYVE_PHD"/>
</dbReference>
<dbReference type="OrthoDB" id="94615at2759"/>
<dbReference type="InterPro" id="IPR000306">
    <property type="entry name" value="Znf_FYVE"/>
</dbReference>
<evidence type="ECO:0000313" key="9">
    <source>
        <dbReference type="Proteomes" id="UP000332933"/>
    </source>
</evidence>
<keyword evidence="1" id="KW-0479">Metal-binding</keyword>
<dbReference type="EMBL" id="CAADRA010005151">
    <property type="protein sequence ID" value="VFT86074.1"/>
    <property type="molecule type" value="Genomic_DNA"/>
</dbReference>
<dbReference type="InterPro" id="IPR052727">
    <property type="entry name" value="Rab4/Rab5_effector"/>
</dbReference>
<dbReference type="InterPro" id="IPR017455">
    <property type="entry name" value="Znf_FYVE-rel"/>
</dbReference>
<dbReference type="Pfam" id="PF01363">
    <property type="entry name" value="FYVE"/>
    <property type="match status" value="1"/>
</dbReference>
<dbReference type="PROSITE" id="PS50178">
    <property type="entry name" value="ZF_FYVE"/>
    <property type="match status" value="1"/>
</dbReference>
<dbReference type="Gene3D" id="3.30.40.10">
    <property type="entry name" value="Zinc/RING finger domain, C3HC4 (zinc finger)"/>
    <property type="match status" value="1"/>
</dbReference>
<dbReference type="GO" id="GO:0008289">
    <property type="term" value="F:lipid binding"/>
    <property type="evidence" value="ECO:0007669"/>
    <property type="project" value="InterPro"/>
</dbReference>
<accession>A0A485KMK9</accession>
<dbReference type="SUPFAM" id="SSF57903">
    <property type="entry name" value="FYVE/PHD zinc finger"/>
    <property type="match status" value="1"/>
</dbReference>
<keyword evidence="3" id="KW-0862">Zinc</keyword>
<evidence type="ECO:0000256" key="1">
    <source>
        <dbReference type="ARBA" id="ARBA00022723"/>
    </source>
</evidence>